<dbReference type="Pfam" id="PF06089">
    <property type="entry name" value="Asparaginase_II"/>
    <property type="match status" value="1"/>
</dbReference>
<proteinExistence type="predicted"/>
<organism evidence="1 2">
    <name type="scientific">Candidatus Obscuribacter phosphatis</name>
    <dbReference type="NCBI Taxonomy" id="1906157"/>
    <lineage>
        <taxon>Bacteria</taxon>
        <taxon>Bacillati</taxon>
        <taxon>Candidatus Melainabacteria</taxon>
        <taxon>Candidatus Obscuribacterales</taxon>
        <taxon>Candidatus Obscuribacteraceae</taxon>
        <taxon>Candidatus Obscuribacter</taxon>
    </lineage>
</organism>
<protein>
    <submittedName>
        <fullName evidence="1">Asparaginase</fullName>
    </submittedName>
</protein>
<dbReference type="PANTHER" id="PTHR42110:SF1">
    <property type="entry name" value="L-ASPARAGINASE, PUTATIVE (AFU_ORTHOLOGUE AFUA_3G11890)-RELATED"/>
    <property type="match status" value="1"/>
</dbReference>
<evidence type="ECO:0000313" key="2">
    <source>
        <dbReference type="Proteomes" id="UP000664277"/>
    </source>
</evidence>
<dbReference type="InterPro" id="IPR010349">
    <property type="entry name" value="Asparaginase_II"/>
</dbReference>
<reference evidence="1" key="1">
    <citation type="submission" date="2021-02" db="EMBL/GenBank/DDBJ databases">
        <title>Genome-Resolved Metagenomics of a Microbial Community Performing Photosynthetic Biological Nutrient Removal.</title>
        <authorList>
            <person name="Mcdaniel E.A."/>
        </authorList>
    </citation>
    <scope>NUCLEOTIDE SEQUENCE</scope>
    <source>
        <strain evidence="1">UWPOB_OBS1</strain>
    </source>
</reference>
<dbReference type="PANTHER" id="PTHR42110">
    <property type="entry name" value="L-ASPARAGINASE, PUTATIVE (AFU_ORTHOLOGUE AFUA_3G11890)-RELATED"/>
    <property type="match status" value="1"/>
</dbReference>
<dbReference type="EMBL" id="JAFLCK010000015">
    <property type="protein sequence ID" value="MBN8660962.1"/>
    <property type="molecule type" value="Genomic_DNA"/>
</dbReference>
<accession>A0A8J7PMZ1</accession>
<dbReference type="AlphaFoldDB" id="A0A8J7PMZ1"/>
<evidence type="ECO:0000313" key="1">
    <source>
        <dbReference type="EMBL" id="MBN8660962.1"/>
    </source>
</evidence>
<gene>
    <name evidence="1" type="ORF">J0M35_11390</name>
</gene>
<dbReference type="Proteomes" id="UP000664277">
    <property type="component" value="Unassembled WGS sequence"/>
</dbReference>
<comment type="caution">
    <text evidence="1">The sequence shown here is derived from an EMBL/GenBank/DDBJ whole genome shotgun (WGS) entry which is preliminary data.</text>
</comment>
<sequence>MTLCAEDKANPALLPWRPLYTIERGEKTEVTVYGIISVVVRKARTNKEQERASLGEPFALPLEDRYQKLVGVGDDNFTLWTRSLLKPWQLLSHIEILKAAYPELKEEHYALFMASHSGEPMHIEALEEIIKITGIEESMLACPPATPVSSESKALMKERAEKPRRRYHNCSGKHAGYLAALKAVDPEAYGNYIKSNHQHHNDLINILSTFTGRSKESFVATTDGCQLPNYALSTFEIACIYESLFGFRRYKESLPSQWQAWGELGSIMNHYPRHLSGLGRVDYKVMTGELFPGQTFTAAAKEGADGLLGVSIVSDQYPNGLAICIKLSSGFENKHMEIILKELLRQLHLLPPKGETKTDAAGGIKVDHIKTHFHFQVQGAFSEEKQPELQSHH</sequence>
<name>A0A8J7PMZ1_9BACT</name>